<keyword evidence="3" id="KW-0472">Membrane</keyword>
<evidence type="ECO:0000313" key="5">
    <source>
        <dbReference type="Proteomes" id="UP001417504"/>
    </source>
</evidence>
<evidence type="ECO:0000313" key="4">
    <source>
        <dbReference type="EMBL" id="KAK9123760.1"/>
    </source>
</evidence>
<feature type="transmembrane region" description="Helical" evidence="3">
    <location>
        <begin position="307"/>
        <end position="324"/>
    </location>
</feature>
<feature type="repeat" description="PPR" evidence="2">
    <location>
        <begin position="5"/>
        <end position="39"/>
    </location>
</feature>
<name>A0AAP0NZT0_9MAGN</name>
<keyword evidence="1" id="KW-0677">Repeat</keyword>
<dbReference type="PROSITE" id="PS51375">
    <property type="entry name" value="PPR"/>
    <property type="match status" value="3"/>
</dbReference>
<dbReference type="PANTHER" id="PTHR47926">
    <property type="entry name" value="PENTATRICOPEPTIDE REPEAT-CONTAINING PROTEIN"/>
    <property type="match status" value="1"/>
</dbReference>
<feature type="repeat" description="PPR" evidence="2">
    <location>
        <begin position="205"/>
        <end position="239"/>
    </location>
</feature>
<dbReference type="Proteomes" id="UP001417504">
    <property type="component" value="Unassembled WGS sequence"/>
</dbReference>
<organism evidence="4 5">
    <name type="scientific">Stephania japonica</name>
    <dbReference type="NCBI Taxonomy" id="461633"/>
    <lineage>
        <taxon>Eukaryota</taxon>
        <taxon>Viridiplantae</taxon>
        <taxon>Streptophyta</taxon>
        <taxon>Embryophyta</taxon>
        <taxon>Tracheophyta</taxon>
        <taxon>Spermatophyta</taxon>
        <taxon>Magnoliopsida</taxon>
        <taxon>Ranunculales</taxon>
        <taxon>Menispermaceae</taxon>
        <taxon>Menispermoideae</taxon>
        <taxon>Cissampelideae</taxon>
        <taxon>Stephania</taxon>
    </lineage>
</organism>
<dbReference type="Pfam" id="PF12854">
    <property type="entry name" value="PPR_1"/>
    <property type="match status" value="1"/>
</dbReference>
<dbReference type="NCBIfam" id="TIGR00756">
    <property type="entry name" value="PPR"/>
    <property type="match status" value="2"/>
</dbReference>
<evidence type="ECO:0008006" key="6">
    <source>
        <dbReference type="Google" id="ProtNLM"/>
    </source>
</evidence>
<gene>
    <name evidence="4" type="ORF">Sjap_013362</name>
</gene>
<dbReference type="InterPro" id="IPR011990">
    <property type="entry name" value="TPR-like_helical_dom_sf"/>
</dbReference>
<reference evidence="4 5" key="1">
    <citation type="submission" date="2024-01" db="EMBL/GenBank/DDBJ databases">
        <title>Genome assemblies of Stephania.</title>
        <authorList>
            <person name="Yang L."/>
        </authorList>
    </citation>
    <scope>NUCLEOTIDE SEQUENCE [LARGE SCALE GENOMIC DNA]</scope>
    <source>
        <strain evidence="4">QJT</strain>
        <tissue evidence="4">Leaf</tissue>
    </source>
</reference>
<dbReference type="PANTHER" id="PTHR47926:SF493">
    <property type="entry name" value="PENTATRICOPEPTIDE REPEAT-CONTAINING PROTEIN"/>
    <property type="match status" value="1"/>
</dbReference>
<evidence type="ECO:0000256" key="3">
    <source>
        <dbReference type="SAM" id="Phobius"/>
    </source>
</evidence>
<dbReference type="InterPro" id="IPR046960">
    <property type="entry name" value="PPR_At4g14850-like_plant"/>
</dbReference>
<dbReference type="Gene3D" id="1.25.40.10">
    <property type="entry name" value="Tetratricopeptide repeat domain"/>
    <property type="match status" value="3"/>
</dbReference>
<sequence length="435" mass="47527">MHDRNVISLNSMISGYSRNGNPENALMAFDRMVCEGVEPGQATVVSVLPACANLKGLQWGKQIAPRYTHALYRAGLLEILVDFLEMGCTATTSTGPESTLADVSELWAATATIGGYVYNGDGSRALALCYPMLLEGVRPNLSTDAALLSSCVNVSALKHGKCIHSWVLRCGLESDVLVETALVDLYAKFNRINLSLHVFNKTSRRTVPWNSIITGHVHNGLAADAIELYKQMQVEAVDLVGATLLSLFPAYAHIADLNQAENIHGYLIRSGFGSRVEIATGMIHVYSKYGCLETEHKVFDIPRKDNYVISWSAIIACYVVISLFDQMMQAGVRPNEVTFTSLLHAFSHAGRLKEAYELITTMPFEPSRAVWGALLGGCVIHEDVELGEKVGRCGECSAALMANWFVNIVVNRSGQVRLGAAVLRGTIYFKEGKNF</sequence>
<keyword evidence="5" id="KW-1185">Reference proteome</keyword>
<feature type="repeat" description="PPR" evidence="2">
    <location>
        <begin position="335"/>
        <end position="369"/>
    </location>
</feature>
<protein>
    <recommendedName>
        <fullName evidence="6">Pentatricopeptide repeat-containing protein</fullName>
    </recommendedName>
</protein>
<comment type="caution">
    <text evidence="4">The sequence shown here is derived from an EMBL/GenBank/DDBJ whole genome shotgun (WGS) entry which is preliminary data.</text>
</comment>
<dbReference type="Pfam" id="PF01535">
    <property type="entry name" value="PPR"/>
    <property type="match status" value="1"/>
</dbReference>
<dbReference type="AlphaFoldDB" id="A0AAP0NZT0"/>
<dbReference type="InterPro" id="IPR002885">
    <property type="entry name" value="PPR_rpt"/>
</dbReference>
<dbReference type="EMBL" id="JBBNAE010000005">
    <property type="protein sequence ID" value="KAK9123760.1"/>
    <property type="molecule type" value="Genomic_DNA"/>
</dbReference>
<accession>A0AAP0NZT0</accession>
<keyword evidence="3" id="KW-1133">Transmembrane helix</keyword>
<evidence type="ECO:0000256" key="2">
    <source>
        <dbReference type="PROSITE-ProRule" id="PRU00708"/>
    </source>
</evidence>
<proteinExistence type="predicted"/>
<dbReference type="FunFam" id="1.25.40.10:FF:000436">
    <property type="entry name" value="Pentatricopeptide repeat-containing protein At5g39350 family"/>
    <property type="match status" value="1"/>
</dbReference>
<evidence type="ECO:0000256" key="1">
    <source>
        <dbReference type="ARBA" id="ARBA00022737"/>
    </source>
</evidence>
<keyword evidence="3" id="KW-0812">Transmembrane</keyword>
<dbReference type="GO" id="GO:0009451">
    <property type="term" value="P:RNA modification"/>
    <property type="evidence" value="ECO:0007669"/>
    <property type="project" value="InterPro"/>
</dbReference>
<dbReference type="GO" id="GO:0003723">
    <property type="term" value="F:RNA binding"/>
    <property type="evidence" value="ECO:0007669"/>
    <property type="project" value="InterPro"/>
</dbReference>
<dbReference type="Pfam" id="PF13041">
    <property type="entry name" value="PPR_2"/>
    <property type="match status" value="1"/>
</dbReference>